<comment type="caution">
    <text evidence="2">The sequence shown here is derived from an EMBL/GenBank/DDBJ whole genome shotgun (WGS) entry which is preliminary data.</text>
</comment>
<organism evidence="2 3">
    <name type="scientific">Apiospora marii</name>
    <dbReference type="NCBI Taxonomy" id="335849"/>
    <lineage>
        <taxon>Eukaryota</taxon>
        <taxon>Fungi</taxon>
        <taxon>Dikarya</taxon>
        <taxon>Ascomycota</taxon>
        <taxon>Pezizomycotina</taxon>
        <taxon>Sordariomycetes</taxon>
        <taxon>Xylariomycetidae</taxon>
        <taxon>Amphisphaeriales</taxon>
        <taxon>Apiosporaceae</taxon>
        <taxon>Apiospora</taxon>
    </lineage>
</organism>
<reference evidence="2 3" key="1">
    <citation type="submission" date="2023-01" db="EMBL/GenBank/DDBJ databases">
        <title>Analysis of 21 Apiospora genomes using comparative genomics revels a genus with tremendous synthesis potential of carbohydrate active enzymes and secondary metabolites.</title>
        <authorList>
            <person name="Sorensen T."/>
        </authorList>
    </citation>
    <scope>NUCLEOTIDE SEQUENCE [LARGE SCALE GENOMIC DNA]</scope>
    <source>
        <strain evidence="2 3">CBS 20057</strain>
    </source>
</reference>
<feature type="region of interest" description="Disordered" evidence="1">
    <location>
        <begin position="245"/>
        <end position="305"/>
    </location>
</feature>
<name>A0ABR1R5N6_9PEZI</name>
<sequence length="337" mass="36127">MDISNPRRILAVSLEDDAIHLSRVVKDLTGSAPETASTTLAGASHTLSLKTTYYTAEVPIWLDLIADPSEWSASFLSAEAKEVLQVLGGLVVVFPLPLKTGSDEAKAARALVEHVGQVVQKGLGGWAWDGVGLCVGVGEIDDVDEWDGCAAECGLEFVQVRAKGTEARNEFGEKTGISRAKEALEANEWDQVGDDDLGSEFGDFEAALDEDGEGSKDADLDPESLDFGFDREDFQGLKKAIWSAGAEGGDEDGEGFMDGELPSQQEKEKKKQGPEEVDTSSNGASKEGADKLDEAEVQKLEGMMRKLQAVRDMSAGLPEDQRKRMAAKAVGEVMKDL</sequence>
<keyword evidence="3" id="KW-1185">Reference proteome</keyword>
<proteinExistence type="predicted"/>
<dbReference type="Pfam" id="PF10199">
    <property type="entry name" value="Adaptin_binding"/>
    <property type="match status" value="1"/>
</dbReference>
<accession>A0ABR1R5N6</accession>
<dbReference type="EMBL" id="JAQQWI010000018">
    <property type="protein sequence ID" value="KAK8001073.1"/>
    <property type="molecule type" value="Genomic_DNA"/>
</dbReference>
<dbReference type="InterPro" id="IPR034627">
    <property type="entry name" value="Irc6"/>
</dbReference>
<dbReference type="Proteomes" id="UP001396898">
    <property type="component" value="Unassembled WGS sequence"/>
</dbReference>
<evidence type="ECO:0000313" key="3">
    <source>
        <dbReference type="Proteomes" id="UP001396898"/>
    </source>
</evidence>
<dbReference type="PANTHER" id="PTHR28043">
    <property type="entry name" value="INCREASED RECOMBINATION CENTERS PROTEIN 6"/>
    <property type="match status" value="1"/>
</dbReference>
<dbReference type="PANTHER" id="PTHR28043:SF1">
    <property type="entry name" value="INCREASED RECOMBINATION CENTERS PROTEIN 6"/>
    <property type="match status" value="1"/>
</dbReference>
<dbReference type="Gene3D" id="3.40.50.11960">
    <property type="match status" value="1"/>
</dbReference>
<evidence type="ECO:0000256" key="1">
    <source>
        <dbReference type="SAM" id="MobiDB-lite"/>
    </source>
</evidence>
<evidence type="ECO:0008006" key="4">
    <source>
        <dbReference type="Google" id="ProtNLM"/>
    </source>
</evidence>
<feature type="compositionally biased region" description="Acidic residues" evidence="1">
    <location>
        <begin position="248"/>
        <end position="257"/>
    </location>
</feature>
<feature type="compositionally biased region" description="Basic and acidic residues" evidence="1">
    <location>
        <begin position="287"/>
        <end position="304"/>
    </location>
</feature>
<gene>
    <name evidence="2" type="ORF">PG991_013295</name>
</gene>
<protein>
    <recommendedName>
        <fullName evidence="4">Alpha and gamma adaptin binding protein p34</fullName>
    </recommendedName>
</protein>
<evidence type="ECO:0000313" key="2">
    <source>
        <dbReference type="EMBL" id="KAK8001073.1"/>
    </source>
</evidence>
<feature type="compositionally biased region" description="Basic and acidic residues" evidence="1">
    <location>
        <begin position="265"/>
        <end position="274"/>
    </location>
</feature>
<feature type="region of interest" description="Disordered" evidence="1">
    <location>
        <begin position="208"/>
        <end position="228"/>
    </location>
</feature>